<reference evidence="1" key="1">
    <citation type="submission" date="2021-03" db="EMBL/GenBank/DDBJ databases">
        <title>Evolutionary priming and transition to the ectomycorrhizal habit in an iconic lineage of mushroom-forming fungi: is preadaptation a requirement?</title>
        <authorList>
            <consortium name="DOE Joint Genome Institute"/>
            <person name="Looney B.P."/>
            <person name="Miyauchi S."/>
            <person name="Morin E."/>
            <person name="Drula E."/>
            <person name="Courty P.E."/>
            <person name="Chicoki N."/>
            <person name="Fauchery L."/>
            <person name="Kohler A."/>
            <person name="Kuo A."/>
            <person name="LaButti K."/>
            <person name="Pangilinan J."/>
            <person name="Lipzen A."/>
            <person name="Riley R."/>
            <person name="Andreopoulos W."/>
            <person name="He G."/>
            <person name="Johnson J."/>
            <person name="Barry K.W."/>
            <person name="Grigoriev I.V."/>
            <person name="Nagy L."/>
            <person name="Hibbett D."/>
            <person name="Henrissat B."/>
            <person name="Matheny P.B."/>
            <person name="Labbe J."/>
            <person name="Martin A.F."/>
        </authorList>
    </citation>
    <scope>NUCLEOTIDE SEQUENCE</scope>
    <source>
        <strain evidence="1">BPL698</strain>
    </source>
</reference>
<accession>A0ACC0TWZ3</accession>
<organism evidence="1 2">
    <name type="scientific">Russula earlei</name>
    <dbReference type="NCBI Taxonomy" id="71964"/>
    <lineage>
        <taxon>Eukaryota</taxon>
        <taxon>Fungi</taxon>
        <taxon>Dikarya</taxon>
        <taxon>Basidiomycota</taxon>
        <taxon>Agaricomycotina</taxon>
        <taxon>Agaricomycetes</taxon>
        <taxon>Russulales</taxon>
        <taxon>Russulaceae</taxon>
        <taxon>Russula</taxon>
    </lineage>
</organism>
<name>A0ACC0TWZ3_9AGAM</name>
<evidence type="ECO:0000313" key="1">
    <source>
        <dbReference type="EMBL" id="KAI9450336.1"/>
    </source>
</evidence>
<comment type="caution">
    <text evidence="1">The sequence shown here is derived from an EMBL/GenBank/DDBJ whole genome shotgun (WGS) entry which is preliminary data.</text>
</comment>
<dbReference type="EMBL" id="JAGFNK010000440">
    <property type="protein sequence ID" value="KAI9450336.1"/>
    <property type="molecule type" value="Genomic_DNA"/>
</dbReference>
<dbReference type="Proteomes" id="UP001207468">
    <property type="component" value="Unassembled WGS sequence"/>
</dbReference>
<sequence length="217" mass="24770">MDTKVTLSFNEEVIAEAKLLAAKHNISLSRLTEMLLKKAVSSDAYSFEEFPVASWVNQVAEGPAEYHTEKKEMRLFLDANIVISVLNKEYPLFTYSSRILSMADFENHKLFVTPVSLAIAFYFAEKKAGTVVAKQKIELLSKYICIAGNTEDAVAKVLQHTAIQDFEDGLQYYAAKENNCHCIITQNISDFYFSDIEVLTGENFYNKHMLHYRRNKL</sequence>
<protein>
    <submittedName>
        <fullName evidence="1">Uncharacterized protein</fullName>
    </submittedName>
</protein>
<keyword evidence="2" id="KW-1185">Reference proteome</keyword>
<proteinExistence type="predicted"/>
<evidence type="ECO:0000313" key="2">
    <source>
        <dbReference type="Proteomes" id="UP001207468"/>
    </source>
</evidence>
<gene>
    <name evidence="1" type="ORF">F5148DRAFT_1290918</name>
</gene>